<reference evidence="2" key="1">
    <citation type="submission" date="2025-08" db="UniProtKB">
        <authorList>
            <consortium name="RefSeq"/>
        </authorList>
    </citation>
    <scope>IDENTIFICATION</scope>
    <source>
        <strain evidence="2">Tuebingen</strain>
        <tissue evidence="2">Fibroblasts and whole tissue</tissue>
    </source>
</reference>
<protein>
    <submittedName>
        <fullName evidence="2">Amphiphysin isoform X34</fullName>
    </submittedName>
</protein>
<accession>A0AC58GJU2</accession>
<keyword evidence="1" id="KW-1185">Reference proteome</keyword>
<name>A0AC58GJU2_DANRE</name>
<gene>
    <name evidence="2" type="primary">amph</name>
    <name evidence="2" type="synonym">wu:fq25h04</name>
    <name evidence="2" type="synonym">zgc:73193</name>
</gene>
<evidence type="ECO:0000313" key="2">
    <source>
        <dbReference type="RefSeq" id="XP_073770013.1"/>
    </source>
</evidence>
<dbReference type="Proteomes" id="UP000000437">
    <property type="component" value="Chromosome 2"/>
</dbReference>
<proteinExistence type="predicted"/>
<dbReference type="RefSeq" id="XP_073770013.1">
    <property type="nucleotide sequence ID" value="XM_073913912.1"/>
</dbReference>
<evidence type="ECO:0000313" key="1">
    <source>
        <dbReference type="Proteomes" id="UP000000437"/>
    </source>
</evidence>
<organism evidence="1 2">
    <name type="scientific">Danio rerio</name>
    <name type="common">Zebrafish</name>
    <name type="synonym">Brachydanio rerio</name>
    <dbReference type="NCBI Taxonomy" id="7955"/>
    <lineage>
        <taxon>Eukaryota</taxon>
        <taxon>Metazoa</taxon>
        <taxon>Chordata</taxon>
        <taxon>Craniata</taxon>
        <taxon>Vertebrata</taxon>
        <taxon>Euteleostomi</taxon>
        <taxon>Actinopterygii</taxon>
        <taxon>Neopterygii</taxon>
        <taxon>Teleostei</taxon>
        <taxon>Ostariophysi</taxon>
        <taxon>Cypriniformes</taxon>
        <taxon>Danionidae</taxon>
        <taxon>Danioninae</taxon>
        <taxon>Danio</taxon>
    </lineage>
</organism>
<sequence length="597" mass="66380">MAEIKTGIFAKNVQKRINRAQEKVLQKLGKADETKDEQFEQCVQNFKRQEFEGSRLQREMKAYIAAVKGMQQASMNLTESLHEVYEPDWHGKDDVMTIGKNCDALWEDFHQKLVDSTINTLETYLTQFPDLKVRVAKRSRKLIDYDSARHHLETLQTSTMRNEKRIAKAEEDLKKAQRVFDDLNVGLQDELPTLWDSRVGFYVSTFKNVSSLEARFHREISFLCHKLYEVMNKLAEQHSDKMFTIQGAPSDSGPLRLARTPSPPDDESPDSSPAASPNHTLRPTSPGPPRPKSPSQLKMGPPKPPPPKVTPTRELQQEQIIDLFDGGFPEISVTSPQPNERPGESLLDLDFDPFKPDTSTPIGQTQSPVSQTLPWDLWTGDAAQPAQPATDAGFTANWAADFGSSATTVTDESANTQPAADGQGWPPADGWPTDSTPQPQGETATDEVSNKTFNGFPKDATVPTFMADFDKMEKMPIPSVVIEPASSNEGDDDRDGDITSPIATGDNGMIADCQTTKDSSGMPPRFLFKVETMHDFEAANPDELELKKGDIVLVVPTELAEDQDAGWLTGIRESDWQQRGASAKKGLFPENFTQRLE</sequence>